<sequence>MDHEYVDEIIKQDVEYYHDLKQDIINKFDTLQTTLIDTVTQQISIAKSNAIKTLDQHCDKEILNALKPNINKMMGPILMLNIILNSSFLKMEIDAHQITSIREKKYVLSQTSPDINKLRLFIQQVVDNIKLELFTNFELFIPIKKEIIYEPFQSIELVNFLLKHQEQDKKEEKEGPTILKNSERIFTINGLMGTGKRTRLLSFMSTLQIKYKSVVIVDNISAMDSKSTLSDDQDMRDIEEGTLYNILQRIVRLVKPGEKEKVLLINHKGISDYDMGIINKNPNFIIINITENEKQELNMQPLSYVYCVKLFNHFLNSQLDDQVLYYLIKTYCRQRSKLIFQTASSINNGTKLGFEESPFDFNYFMLKGLDGFISNYCYPLGRYVCFTILSSELLLKFVIYLGAPRFRELKFLFRLFAENIKPIMSISICTSFSPLVDKKENYTNLSFFESFSKNTFTQTNNEIKVKLKRLNLDSNMEFNIDNCPAINYKRLQQFIHLVPITGSLKIKNQEYIQQDMPPIFGRIEWGDFIFIKKYTEINSWGRTKQNQLIAIHLSLNPYDPTNFIIIGDIRHYLDPIFISILNNNGIFIKIESLYNRFTLLFKFKDQRINEINRGTYLGSLSGVITFKDKLQIEPIDIIDFCSDIDFISE</sequence>
<organism evidence="1 2">
    <name type="scientific">Polysphondylium violaceum</name>
    <dbReference type="NCBI Taxonomy" id="133409"/>
    <lineage>
        <taxon>Eukaryota</taxon>
        <taxon>Amoebozoa</taxon>
        <taxon>Evosea</taxon>
        <taxon>Eumycetozoa</taxon>
        <taxon>Dictyostelia</taxon>
        <taxon>Dictyosteliales</taxon>
        <taxon>Dictyosteliaceae</taxon>
        <taxon>Polysphondylium</taxon>
    </lineage>
</organism>
<keyword evidence="2" id="KW-1185">Reference proteome</keyword>
<dbReference type="EMBL" id="AJWJ01000200">
    <property type="protein sequence ID" value="KAF2073509.1"/>
    <property type="molecule type" value="Genomic_DNA"/>
</dbReference>
<dbReference type="AlphaFoldDB" id="A0A8J4PX06"/>
<proteinExistence type="predicted"/>
<evidence type="ECO:0000313" key="2">
    <source>
        <dbReference type="Proteomes" id="UP000695562"/>
    </source>
</evidence>
<protein>
    <submittedName>
        <fullName evidence="1">Uncharacterized protein</fullName>
    </submittedName>
</protein>
<evidence type="ECO:0000313" key="1">
    <source>
        <dbReference type="EMBL" id="KAF2073509.1"/>
    </source>
</evidence>
<comment type="caution">
    <text evidence="1">The sequence shown here is derived from an EMBL/GenBank/DDBJ whole genome shotgun (WGS) entry which is preliminary data.</text>
</comment>
<gene>
    <name evidence="1" type="ORF">CYY_005186</name>
</gene>
<accession>A0A8J4PX06</accession>
<reference evidence="1" key="1">
    <citation type="submission" date="2020-01" db="EMBL/GenBank/DDBJ databases">
        <title>Development of genomics and gene disruption for Polysphondylium violaceum indicates a role for the polyketide synthase stlB in stalk morphogenesis.</title>
        <authorList>
            <person name="Narita B."/>
            <person name="Kawabe Y."/>
            <person name="Kin K."/>
            <person name="Saito T."/>
            <person name="Gibbs R."/>
            <person name="Kuspa A."/>
            <person name="Muzny D."/>
            <person name="Queller D."/>
            <person name="Richards S."/>
            <person name="Strassman J."/>
            <person name="Sucgang R."/>
            <person name="Worley K."/>
            <person name="Schaap P."/>
        </authorList>
    </citation>
    <scope>NUCLEOTIDE SEQUENCE</scope>
    <source>
        <strain evidence="1">QSvi11</strain>
    </source>
</reference>
<name>A0A8J4PX06_9MYCE</name>
<dbReference type="Proteomes" id="UP000695562">
    <property type="component" value="Unassembled WGS sequence"/>
</dbReference>